<dbReference type="AlphaFoldDB" id="A0A8K0DDA6"/>
<dbReference type="PANTHER" id="PTHR13213:SF2">
    <property type="entry name" value="MYB-BINDING PROTEIN 1A"/>
    <property type="match status" value="1"/>
</dbReference>
<dbReference type="EMBL" id="VTPC01003370">
    <property type="protein sequence ID" value="KAF2898645.1"/>
    <property type="molecule type" value="Genomic_DNA"/>
</dbReference>
<comment type="similarity">
    <text evidence="2">Belongs to the MYBBP1A family.</text>
</comment>
<dbReference type="InterPro" id="IPR007015">
    <property type="entry name" value="DNA_pol_V/MYBBP1A"/>
</dbReference>
<proteinExistence type="inferred from homology"/>
<sequence>MAGLKNEPEENTQKRTSRSILDHFNNISNDNEASRLKNSILLIKHLCVNHKNDDDNELRYALDRLIRGLGSSRNCARIGFYSSLVTLINVSPSLETNQVLQSIAKQLQTGGSNSKSENGDIYTGQVLACGALIRSERFLKSSAEEQKQVLELLLEAGKKRSYLTLAASTFIINVLDMVDANQFEQVIWPALKPEILKPWPEQTIDSIYILTLIHKKFPQSLKASTLKKHLETREIFCEENIKPLGDILL</sequence>
<reference evidence="4" key="1">
    <citation type="submission" date="2019-08" db="EMBL/GenBank/DDBJ databases">
        <title>The genome of the North American firefly Photinus pyralis.</title>
        <authorList>
            <consortium name="Photinus pyralis genome working group"/>
            <person name="Fallon T.R."/>
            <person name="Sander Lower S.E."/>
            <person name="Weng J.-K."/>
        </authorList>
    </citation>
    <scope>NUCLEOTIDE SEQUENCE</scope>
    <source>
        <strain evidence="4">TRF0915ILg1</strain>
        <tissue evidence="4">Whole body</tissue>
    </source>
</reference>
<gene>
    <name evidence="4" type="ORF">ILUMI_07531</name>
</gene>
<evidence type="ECO:0000256" key="1">
    <source>
        <dbReference type="ARBA" id="ARBA00004123"/>
    </source>
</evidence>
<dbReference type="Pfam" id="PF04931">
    <property type="entry name" value="DNA_pol_phi"/>
    <property type="match status" value="1"/>
</dbReference>
<organism evidence="4 5">
    <name type="scientific">Ignelater luminosus</name>
    <name type="common">Cucubano</name>
    <name type="synonym">Pyrophorus luminosus</name>
    <dbReference type="NCBI Taxonomy" id="2038154"/>
    <lineage>
        <taxon>Eukaryota</taxon>
        <taxon>Metazoa</taxon>
        <taxon>Ecdysozoa</taxon>
        <taxon>Arthropoda</taxon>
        <taxon>Hexapoda</taxon>
        <taxon>Insecta</taxon>
        <taxon>Pterygota</taxon>
        <taxon>Neoptera</taxon>
        <taxon>Endopterygota</taxon>
        <taxon>Coleoptera</taxon>
        <taxon>Polyphaga</taxon>
        <taxon>Elateriformia</taxon>
        <taxon>Elateroidea</taxon>
        <taxon>Elateridae</taxon>
        <taxon>Agrypninae</taxon>
        <taxon>Pyrophorini</taxon>
        <taxon>Ignelater</taxon>
    </lineage>
</organism>
<evidence type="ECO:0000313" key="5">
    <source>
        <dbReference type="Proteomes" id="UP000801492"/>
    </source>
</evidence>
<keyword evidence="5" id="KW-1185">Reference proteome</keyword>
<accession>A0A8K0DDA6</accession>
<dbReference type="OrthoDB" id="342531at2759"/>
<dbReference type="GO" id="GO:0043565">
    <property type="term" value="F:sequence-specific DNA binding"/>
    <property type="evidence" value="ECO:0007669"/>
    <property type="project" value="TreeGrafter"/>
</dbReference>
<protein>
    <submittedName>
        <fullName evidence="4">Uncharacterized protein</fullName>
    </submittedName>
</protein>
<comment type="caution">
    <text evidence="4">The sequence shown here is derived from an EMBL/GenBank/DDBJ whole genome shotgun (WGS) entry which is preliminary data.</text>
</comment>
<evidence type="ECO:0000256" key="2">
    <source>
        <dbReference type="ARBA" id="ARBA00006809"/>
    </source>
</evidence>
<keyword evidence="3" id="KW-0539">Nucleus</keyword>
<feature type="non-terminal residue" evidence="4">
    <location>
        <position position="249"/>
    </location>
</feature>
<comment type="subcellular location">
    <subcellularLocation>
        <location evidence="1">Nucleus</location>
    </subcellularLocation>
</comment>
<dbReference type="InterPro" id="IPR016024">
    <property type="entry name" value="ARM-type_fold"/>
</dbReference>
<dbReference type="PANTHER" id="PTHR13213">
    <property type="entry name" value="MYB-BINDING PROTEIN 1A FAMILY MEMBER"/>
    <property type="match status" value="1"/>
</dbReference>
<dbReference type="SUPFAM" id="SSF48371">
    <property type="entry name" value="ARM repeat"/>
    <property type="match status" value="1"/>
</dbReference>
<evidence type="ECO:0000256" key="3">
    <source>
        <dbReference type="ARBA" id="ARBA00023242"/>
    </source>
</evidence>
<evidence type="ECO:0000313" key="4">
    <source>
        <dbReference type="EMBL" id="KAF2898645.1"/>
    </source>
</evidence>
<dbReference type="GO" id="GO:0003714">
    <property type="term" value="F:transcription corepressor activity"/>
    <property type="evidence" value="ECO:0007669"/>
    <property type="project" value="TreeGrafter"/>
</dbReference>
<dbReference type="Proteomes" id="UP000801492">
    <property type="component" value="Unassembled WGS sequence"/>
</dbReference>
<dbReference type="GO" id="GO:0005730">
    <property type="term" value="C:nucleolus"/>
    <property type="evidence" value="ECO:0007669"/>
    <property type="project" value="InterPro"/>
</dbReference>
<name>A0A8K0DDA6_IGNLU</name>
<dbReference type="GO" id="GO:0003723">
    <property type="term" value="F:RNA binding"/>
    <property type="evidence" value="ECO:0007669"/>
    <property type="project" value="TreeGrafter"/>
</dbReference>